<feature type="transmembrane region" description="Helical" evidence="9">
    <location>
        <begin position="208"/>
        <end position="226"/>
    </location>
</feature>
<gene>
    <name evidence="11" type="primary">bcr_1</name>
    <name evidence="11" type="ORF">BerOc1_00069</name>
</gene>
<evidence type="ECO:0000256" key="7">
    <source>
        <dbReference type="ARBA" id="ARBA00023136"/>
    </source>
</evidence>
<feature type="domain" description="Major facilitator superfamily (MFS) profile" evidence="10">
    <location>
        <begin position="33"/>
        <end position="437"/>
    </location>
</feature>
<feature type="transmembrane region" description="Helical" evidence="9">
    <location>
        <begin position="412"/>
        <end position="431"/>
    </location>
</feature>
<name>A0A1J5MYT5_9BACT</name>
<dbReference type="PROSITE" id="PS50850">
    <property type="entry name" value="MFS"/>
    <property type="match status" value="1"/>
</dbReference>
<dbReference type="InterPro" id="IPR011701">
    <property type="entry name" value="MFS"/>
</dbReference>
<feature type="transmembrane region" description="Helical" evidence="9">
    <location>
        <begin position="50"/>
        <end position="69"/>
    </location>
</feature>
<evidence type="ECO:0000256" key="3">
    <source>
        <dbReference type="ARBA" id="ARBA00022448"/>
    </source>
</evidence>
<evidence type="ECO:0000256" key="6">
    <source>
        <dbReference type="ARBA" id="ARBA00022989"/>
    </source>
</evidence>
<sequence>MKPGTAGCPIVLRQPRDGTPGDRAMNRSSGKERILGTMNNSKITNNDAKVVTGALFMSILGALMAFTSLSTDIYLPALPAMARELNGDAELTITGFLIGFAFAQLIWGPISDSIGRKVPLFIGMLIFAAGAAGCALSQSIGQIVLWRVVQAFGACTGPMLARAMIRDLFSRTQAAQKLSTLMIIMAIAPIVGPLLGGQIIKVSSWHSIFWLLTGIGAVMFVSLFRLPETLPGEKRVPASLKRAFINYYHLLRHKVFMRFTLCVTFYYVAVYAFVAGSPRIYISYFGVDPQHYGWLFALNIVGVMTLSFFNRYLVLRFPLRRLLQIASAIALLAMAAMTVFVRAELYGLPGIVAMVFLFFSMNGIVAATSTAAALDEVPHIAGSASALIGSLQYGSGIISSLLIAVFGKGTPWTMTVIMLLFSAAAFLSVVGKGRKYA</sequence>
<accession>A0A1J5MYT5</accession>
<feature type="transmembrane region" description="Helical" evidence="9">
    <location>
        <begin position="386"/>
        <end position="406"/>
    </location>
</feature>
<dbReference type="Gene3D" id="1.20.1720.10">
    <property type="entry name" value="Multidrug resistance protein D"/>
    <property type="match status" value="1"/>
</dbReference>
<feature type="region of interest" description="Disordered" evidence="8">
    <location>
        <begin position="1"/>
        <end position="29"/>
    </location>
</feature>
<feature type="transmembrane region" description="Helical" evidence="9">
    <location>
        <begin position="255"/>
        <end position="274"/>
    </location>
</feature>
<keyword evidence="3" id="KW-0813">Transport</keyword>
<dbReference type="NCBIfam" id="TIGR00710">
    <property type="entry name" value="efflux_Bcr_CflA"/>
    <property type="match status" value="1"/>
</dbReference>
<feature type="transmembrane region" description="Helical" evidence="9">
    <location>
        <begin position="120"/>
        <end position="138"/>
    </location>
</feature>
<comment type="caution">
    <text evidence="11">The sequence shown here is derived from an EMBL/GenBank/DDBJ whole genome shotgun (WGS) entry which is preliminary data.</text>
</comment>
<evidence type="ECO:0000313" key="11">
    <source>
        <dbReference type="EMBL" id="OIQ51614.1"/>
    </source>
</evidence>
<dbReference type="InterPro" id="IPR020846">
    <property type="entry name" value="MFS_dom"/>
</dbReference>
<keyword evidence="5 9" id="KW-0812">Transmembrane</keyword>
<dbReference type="GO" id="GO:0042910">
    <property type="term" value="F:xenobiotic transmembrane transporter activity"/>
    <property type="evidence" value="ECO:0007669"/>
    <property type="project" value="InterPro"/>
</dbReference>
<evidence type="ECO:0000256" key="5">
    <source>
        <dbReference type="ARBA" id="ARBA00022692"/>
    </source>
</evidence>
<dbReference type="SUPFAM" id="SSF103473">
    <property type="entry name" value="MFS general substrate transporter"/>
    <property type="match status" value="1"/>
</dbReference>
<dbReference type="InterPro" id="IPR036259">
    <property type="entry name" value="MFS_trans_sf"/>
</dbReference>
<evidence type="ECO:0000256" key="8">
    <source>
        <dbReference type="SAM" id="MobiDB-lite"/>
    </source>
</evidence>
<dbReference type="EMBL" id="LKAQ01000001">
    <property type="protein sequence ID" value="OIQ51614.1"/>
    <property type="molecule type" value="Genomic_DNA"/>
</dbReference>
<dbReference type="CDD" id="cd17320">
    <property type="entry name" value="MFS_MdfA_MDR_like"/>
    <property type="match status" value="1"/>
</dbReference>
<dbReference type="Proteomes" id="UP000181901">
    <property type="component" value="Unassembled WGS sequence"/>
</dbReference>
<evidence type="ECO:0000256" key="4">
    <source>
        <dbReference type="ARBA" id="ARBA00022475"/>
    </source>
</evidence>
<reference evidence="11 12" key="1">
    <citation type="submission" date="2015-09" db="EMBL/GenBank/DDBJ databases">
        <title>Genome of Desulfovibrio dechloracetivorans BerOc1, a mercury methylating strain isolated from highly hydrocarbons and metals contaminated coastal sediments.</title>
        <authorList>
            <person name="Goni Urriza M."/>
            <person name="Gassie C."/>
            <person name="Bouchez O."/>
            <person name="Klopp C."/>
            <person name="Ranchou-Peyruse A."/>
            <person name="Remy G."/>
        </authorList>
    </citation>
    <scope>NUCLEOTIDE SEQUENCE [LARGE SCALE GENOMIC DNA]</scope>
    <source>
        <strain evidence="11 12">BerOc1</strain>
    </source>
</reference>
<comment type="similarity">
    <text evidence="2">Belongs to the major facilitator superfamily. Bcr/CmlA family.</text>
</comment>
<feature type="transmembrane region" description="Helical" evidence="9">
    <location>
        <begin position="177"/>
        <end position="196"/>
    </location>
</feature>
<dbReference type="AlphaFoldDB" id="A0A1J5MYT5"/>
<protein>
    <submittedName>
        <fullName evidence="11">Bicyclomycin resistance protein</fullName>
    </submittedName>
</protein>
<keyword evidence="6 9" id="KW-1133">Transmembrane helix</keyword>
<keyword evidence="7 9" id="KW-0472">Membrane</keyword>
<feature type="transmembrane region" description="Helical" evidence="9">
    <location>
        <begin position="144"/>
        <end position="165"/>
    </location>
</feature>
<evidence type="ECO:0000256" key="9">
    <source>
        <dbReference type="SAM" id="Phobius"/>
    </source>
</evidence>
<keyword evidence="4" id="KW-1003">Cell membrane</keyword>
<feature type="transmembrane region" description="Helical" evidence="9">
    <location>
        <begin position="325"/>
        <end position="345"/>
    </location>
</feature>
<feature type="transmembrane region" description="Helical" evidence="9">
    <location>
        <begin position="89"/>
        <end position="108"/>
    </location>
</feature>
<proteinExistence type="inferred from homology"/>
<dbReference type="PANTHER" id="PTHR23502:SF132">
    <property type="entry name" value="POLYAMINE TRANSPORTER 2-RELATED"/>
    <property type="match status" value="1"/>
</dbReference>
<evidence type="ECO:0000256" key="1">
    <source>
        <dbReference type="ARBA" id="ARBA00004651"/>
    </source>
</evidence>
<keyword evidence="12" id="KW-1185">Reference proteome</keyword>
<feature type="transmembrane region" description="Helical" evidence="9">
    <location>
        <begin position="351"/>
        <end position="374"/>
    </location>
</feature>
<evidence type="ECO:0000313" key="12">
    <source>
        <dbReference type="Proteomes" id="UP000181901"/>
    </source>
</evidence>
<dbReference type="InterPro" id="IPR004812">
    <property type="entry name" value="Efflux_drug-R_Bcr/CmlA"/>
</dbReference>
<dbReference type="PANTHER" id="PTHR23502">
    <property type="entry name" value="MAJOR FACILITATOR SUPERFAMILY"/>
    <property type="match status" value="1"/>
</dbReference>
<comment type="subcellular location">
    <subcellularLocation>
        <location evidence="1">Cell membrane</location>
        <topology evidence="1">Multi-pass membrane protein</topology>
    </subcellularLocation>
</comment>
<evidence type="ECO:0000259" key="10">
    <source>
        <dbReference type="PROSITE" id="PS50850"/>
    </source>
</evidence>
<dbReference type="GO" id="GO:1990961">
    <property type="term" value="P:xenobiotic detoxification by transmembrane export across the plasma membrane"/>
    <property type="evidence" value="ECO:0007669"/>
    <property type="project" value="InterPro"/>
</dbReference>
<evidence type="ECO:0000256" key="2">
    <source>
        <dbReference type="ARBA" id="ARBA00006236"/>
    </source>
</evidence>
<dbReference type="Pfam" id="PF07690">
    <property type="entry name" value="MFS_1"/>
    <property type="match status" value="1"/>
</dbReference>
<feature type="transmembrane region" description="Helical" evidence="9">
    <location>
        <begin position="294"/>
        <end position="313"/>
    </location>
</feature>
<organism evidence="11 12">
    <name type="scientific">Pseudodesulfovibrio hydrargyri</name>
    <dbReference type="NCBI Taxonomy" id="2125990"/>
    <lineage>
        <taxon>Bacteria</taxon>
        <taxon>Pseudomonadati</taxon>
        <taxon>Thermodesulfobacteriota</taxon>
        <taxon>Desulfovibrionia</taxon>
        <taxon>Desulfovibrionales</taxon>
        <taxon>Desulfovibrionaceae</taxon>
    </lineage>
</organism>
<dbReference type="GO" id="GO:0005886">
    <property type="term" value="C:plasma membrane"/>
    <property type="evidence" value="ECO:0007669"/>
    <property type="project" value="UniProtKB-SubCell"/>
</dbReference>